<gene>
    <name evidence="2" type="ORF">GLUCOINTEAF2_0202631</name>
</gene>
<evidence type="ECO:0000256" key="1">
    <source>
        <dbReference type="SAM" id="MobiDB-lite"/>
    </source>
</evidence>
<name>A0A0N1FAK9_9PROT</name>
<dbReference type="EMBL" id="JUFX02000196">
    <property type="protein sequence ID" value="KPH86580.1"/>
    <property type="molecule type" value="Genomic_DNA"/>
</dbReference>
<comment type="caution">
    <text evidence="2">The sequence shown here is derived from an EMBL/GenBank/DDBJ whole genome shotgun (WGS) entry which is preliminary data.</text>
</comment>
<protein>
    <submittedName>
        <fullName evidence="2">Uncharacterized protein</fullName>
    </submittedName>
</protein>
<accession>A0A0N1FAK9</accession>
<dbReference type="AlphaFoldDB" id="A0A0N1FAK9"/>
<proteinExistence type="predicted"/>
<sequence>MALQTGGTTVRGATLAVSDDAALGDSTGTLTLDDGGTLQTLAGLTSSRAITLAGTGGTIDTYGQASSLRGTISGSGGLVVTDSTTTGGGGLTLAGANTYTGSTTVAAPGLLALAGGGSIAPSDNVIVDGMLDIAGASGAVSLRSLAGSGQAVLGGNRLVLEQAGGTFSGVLSGTAGSLVVAAGSESLTGDNLYTGTTTLTPGATLQLGDGGSAGSVAGPVVNNGTLVLDHNADFTLGTAITGNGQILIEGGGTLGQAADASITQSRITTGGSVFDGAIVLDGNNTIPTLGNLMASGPITVRTSGALDIAGTISTPGTLTLQAGGTLGQGTAGTISAGVLTTGTGAVGGDTLLTGANRIGTLGRFVVTDGQFQLDNATALTLDGPLAAHAVNMTAAGSLTLGAGGSLFLSPRSVTDTSTLAVTGNGAAVLQPGGFSINAGTLASLYTTVPATLTISVAGTGAVTLGGAGGQLVAPTTSLVLRLGDQVTLGGNVNLLSLALYGAGAASLTGRLDGMDGAQAATVAQAHTANAGVDLFNGCAFGSVNCGVTSPPDVTPQNPVTPPDNDTPPATNNTGQGDTGQPAANTPPIRAIPSVSNPLSGYEPAGMGPTAGVVSGLLGVTGTQPRDALGDSPLFSYSARPGRGGTTDSSPYMPGVAGQDY</sequence>
<feature type="region of interest" description="Disordered" evidence="1">
    <location>
        <begin position="549"/>
        <end position="602"/>
    </location>
</feature>
<reference evidence="2 3" key="1">
    <citation type="submission" date="2015-07" db="EMBL/GenBank/DDBJ databases">
        <title>Draft Genome Sequence of Komagataeibacter intermedius Strain AF2, Isolated from Kombucha Tea.</title>
        <authorList>
            <person name="Santos R.A."/>
            <person name="Berretta A.A."/>
            <person name="Barud H.S."/>
            <person name="Ribeiro S.J."/>
            <person name="Gonzalez-Garcia L.N."/>
            <person name="Zucchi T.D."/>
            <person name="Goldman G.H."/>
            <person name="Riano-Pachon D.M."/>
        </authorList>
    </citation>
    <scope>NUCLEOTIDE SEQUENCE [LARGE SCALE GENOMIC DNA]</scope>
    <source>
        <strain evidence="2 3">AF2</strain>
    </source>
</reference>
<evidence type="ECO:0000313" key="2">
    <source>
        <dbReference type="EMBL" id="KPH86580.1"/>
    </source>
</evidence>
<feature type="region of interest" description="Disordered" evidence="1">
    <location>
        <begin position="626"/>
        <end position="660"/>
    </location>
</feature>
<evidence type="ECO:0000313" key="3">
    <source>
        <dbReference type="Proteomes" id="UP000031553"/>
    </source>
</evidence>
<dbReference type="Proteomes" id="UP000031553">
    <property type="component" value="Unassembled WGS sequence"/>
</dbReference>
<organism evidence="2 3">
    <name type="scientific">Komagataeibacter intermedius AF2</name>
    <dbReference type="NCBI Taxonomy" id="1458464"/>
    <lineage>
        <taxon>Bacteria</taxon>
        <taxon>Pseudomonadati</taxon>
        <taxon>Pseudomonadota</taxon>
        <taxon>Alphaproteobacteria</taxon>
        <taxon>Acetobacterales</taxon>
        <taxon>Acetobacteraceae</taxon>
        <taxon>Komagataeibacter</taxon>
    </lineage>
</organism>